<keyword evidence="3" id="KW-0862">Zinc</keyword>
<evidence type="ECO:0000256" key="7">
    <source>
        <dbReference type="ARBA" id="ARBA00023170"/>
    </source>
</evidence>
<evidence type="ECO:0000313" key="10">
    <source>
        <dbReference type="EMBL" id="CAD7642099.1"/>
    </source>
</evidence>
<dbReference type="InterPro" id="IPR050234">
    <property type="entry name" value="Nuclear_hormone_rcpt_NR1"/>
</dbReference>
<dbReference type="GO" id="GO:0008270">
    <property type="term" value="F:zinc ion binding"/>
    <property type="evidence" value="ECO:0007669"/>
    <property type="project" value="UniProtKB-KW"/>
</dbReference>
<keyword evidence="7" id="KW-0675">Receptor</keyword>
<keyword evidence="5" id="KW-0238">DNA-binding</keyword>
<evidence type="ECO:0000256" key="4">
    <source>
        <dbReference type="ARBA" id="ARBA00023015"/>
    </source>
</evidence>
<dbReference type="EMBL" id="OC915824">
    <property type="protein sequence ID" value="CAD7642099.1"/>
    <property type="molecule type" value="Genomic_DNA"/>
</dbReference>
<keyword evidence="6" id="KW-0804">Transcription</keyword>
<evidence type="ECO:0000256" key="3">
    <source>
        <dbReference type="ARBA" id="ARBA00022833"/>
    </source>
</evidence>
<dbReference type="Gene3D" id="3.30.50.10">
    <property type="entry name" value="Erythroid Transcription Factor GATA-1, subunit A"/>
    <property type="match status" value="2"/>
</dbReference>
<dbReference type="InterPro" id="IPR035500">
    <property type="entry name" value="NHR-like_dom_sf"/>
</dbReference>
<dbReference type="Gene3D" id="1.10.565.10">
    <property type="entry name" value="Retinoid X Receptor"/>
    <property type="match status" value="1"/>
</dbReference>
<keyword evidence="8" id="KW-0539">Nucleus</keyword>
<dbReference type="OrthoDB" id="6355676at2759"/>
<dbReference type="InterPro" id="IPR013088">
    <property type="entry name" value="Znf_NHR/GATA"/>
</dbReference>
<dbReference type="AlphaFoldDB" id="A0A7R9LIA1"/>
<evidence type="ECO:0000259" key="9">
    <source>
        <dbReference type="PROSITE" id="PS51030"/>
    </source>
</evidence>
<evidence type="ECO:0000256" key="5">
    <source>
        <dbReference type="ARBA" id="ARBA00023125"/>
    </source>
</evidence>
<evidence type="ECO:0000256" key="8">
    <source>
        <dbReference type="ARBA" id="ARBA00023242"/>
    </source>
</evidence>
<evidence type="ECO:0000256" key="1">
    <source>
        <dbReference type="ARBA" id="ARBA00022723"/>
    </source>
</evidence>
<dbReference type="GO" id="GO:0000978">
    <property type="term" value="F:RNA polymerase II cis-regulatory region sequence-specific DNA binding"/>
    <property type="evidence" value="ECO:0007669"/>
    <property type="project" value="TreeGrafter"/>
</dbReference>
<feature type="domain" description="Nuclear receptor" evidence="9">
    <location>
        <begin position="238"/>
        <end position="326"/>
    </location>
</feature>
<dbReference type="PANTHER" id="PTHR24082:SF283">
    <property type="entry name" value="NUCLEAR HORMONE RECEPTOR HR96"/>
    <property type="match status" value="1"/>
</dbReference>
<keyword evidence="4" id="KW-0805">Transcription regulation</keyword>
<dbReference type="Proteomes" id="UP000728032">
    <property type="component" value="Unassembled WGS sequence"/>
</dbReference>
<evidence type="ECO:0000256" key="6">
    <source>
        <dbReference type="ARBA" id="ARBA00023163"/>
    </source>
</evidence>
<reference evidence="10" key="1">
    <citation type="submission" date="2020-11" db="EMBL/GenBank/DDBJ databases">
        <authorList>
            <person name="Tran Van P."/>
        </authorList>
    </citation>
    <scope>NUCLEOTIDE SEQUENCE</scope>
</reference>
<dbReference type="PANTHER" id="PTHR24082">
    <property type="entry name" value="NUCLEAR HORMONE RECEPTOR"/>
    <property type="match status" value="1"/>
</dbReference>
<accession>A0A7R9LIA1</accession>
<dbReference type="SUPFAM" id="SSF57716">
    <property type="entry name" value="Glucocorticoid receptor-like (DNA-binding domain)"/>
    <property type="match status" value="2"/>
</dbReference>
<keyword evidence="11" id="KW-1185">Reference proteome</keyword>
<keyword evidence="1" id="KW-0479">Metal-binding</keyword>
<sequence>MTRTMCKQCRFTKCLAIGMKPELIRSTEENQMRQQLIEENKAKQREIYEKSVDSVDLLPESKGLTTASPRSEVLNGFLNDLIENTVNISDEEITNQIKDIESSVMSEISSVTEVAAPDPQLVIAPLFPVISNYHSWNQLESIRIKELLNASKLLDYPLSENILKVHTFKDMVREFEYSMENIIKDMIGFTKRLNGFKSFCSDDRWTLMKNGCIEMIILRLSLSYNDEGQTFWVHVIGNLTAIVLYNPNHPNLKHKQKVNILNSRNFAANACESCKAFFRRVVRLNKQYECPSNGKCVISITTRTTCKQCRLNKCLAVGMKREFIRSDDENKMRRQLIAENKAKRREKYDKSVNSVDTPPELTIPYPQTEDINEFLNDLFVNTVNTSDEEINKQTTDNNVMLEASSIPEIAPQDSQELAIAPVFPVINDYHSWNQLESIRVRELLSASDVTEDPLSKHDLTVHTFKQKICATETRMEDWIKDMIGFTKSLNGFKRF</sequence>
<dbReference type="PROSITE" id="PS51030">
    <property type="entry name" value="NUCLEAR_REC_DBD_2"/>
    <property type="match status" value="1"/>
</dbReference>
<dbReference type="GO" id="GO:0004879">
    <property type="term" value="F:nuclear receptor activity"/>
    <property type="evidence" value="ECO:0007669"/>
    <property type="project" value="TreeGrafter"/>
</dbReference>
<dbReference type="EMBL" id="CAJPVJ010000999">
    <property type="protein sequence ID" value="CAG2163849.1"/>
    <property type="molecule type" value="Genomic_DNA"/>
</dbReference>
<evidence type="ECO:0000256" key="2">
    <source>
        <dbReference type="ARBA" id="ARBA00022771"/>
    </source>
</evidence>
<dbReference type="GO" id="GO:0045944">
    <property type="term" value="P:positive regulation of transcription by RNA polymerase II"/>
    <property type="evidence" value="ECO:0007669"/>
    <property type="project" value="TreeGrafter"/>
</dbReference>
<dbReference type="Pfam" id="PF00105">
    <property type="entry name" value="zf-C4"/>
    <property type="match status" value="2"/>
</dbReference>
<keyword evidence="2" id="KW-0863">Zinc-finger</keyword>
<dbReference type="InterPro" id="IPR001628">
    <property type="entry name" value="Znf_hrmn_rcpt"/>
</dbReference>
<dbReference type="PRINTS" id="PR00047">
    <property type="entry name" value="STROIDFINGER"/>
</dbReference>
<evidence type="ECO:0000313" key="11">
    <source>
        <dbReference type="Proteomes" id="UP000728032"/>
    </source>
</evidence>
<dbReference type="GO" id="GO:0030154">
    <property type="term" value="P:cell differentiation"/>
    <property type="evidence" value="ECO:0007669"/>
    <property type="project" value="TreeGrafter"/>
</dbReference>
<dbReference type="SUPFAM" id="SSF48508">
    <property type="entry name" value="Nuclear receptor ligand-binding domain"/>
    <property type="match status" value="1"/>
</dbReference>
<dbReference type="SMART" id="SM00399">
    <property type="entry name" value="ZnF_C4"/>
    <property type="match status" value="1"/>
</dbReference>
<organism evidence="10">
    <name type="scientific">Oppiella nova</name>
    <dbReference type="NCBI Taxonomy" id="334625"/>
    <lineage>
        <taxon>Eukaryota</taxon>
        <taxon>Metazoa</taxon>
        <taxon>Ecdysozoa</taxon>
        <taxon>Arthropoda</taxon>
        <taxon>Chelicerata</taxon>
        <taxon>Arachnida</taxon>
        <taxon>Acari</taxon>
        <taxon>Acariformes</taxon>
        <taxon>Sarcoptiformes</taxon>
        <taxon>Oribatida</taxon>
        <taxon>Brachypylina</taxon>
        <taxon>Oppioidea</taxon>
        <taxon>Oppiidae</taxon>
        <taxon>Oppiella</taxon>
    </lineage>
</organism>
<name>A0A7R9LIA1_9ACAR</name>
<dbReference type="GO" id="GO:0000122">
    <property type="term" value="P:negative regulation of transcription by RNA polymerase II"/>
    <property type="evidence" value="ECO:0007669"/>
    <property type="project" value="TreeGrafter"/>
</dbReference>
<protein>
    <recommendedName>
        <fullName evidence="9">Nuclear receptor domain-containing protein</fullName>
    </recommendedName>
</protein>
<proteinExistence type="predicted"/>
<gene>
    <name evidence="10" type="ORF">ONB1V03_LOCUS3413</name>
</gene>